<proteinExistence type="predicted"/>
<organism evidence="2 3">
    <name type="scientific">Meloidogyne hapla</name>
    <name type="common">Root-knot nematode worm</name>
    <dbReference type="NCBI Taxonomy" id="6305"/>
    <lineage>
        <taxon>Eukaryota</taxon>
        <taxon>Metazoa</taxon>
        <taxon>Ecdysozoa</taxon>
        <taxon>Nematoda</taxon>
        <taxon>Chromadorea</taxon>
        <taxon>Rhabditida</taxon>
        <taxon>Tylenchina</taxon>
        <taxon>Tylenchomorpha</taxon>
        <taxon>Tylenchoidea</taxon>
        <taxon>Meloidogynidae</taxon>
        <taxon>Meloidogyninae</taxon>
        <taxon>Meloidogyne</taxon>
    </lineage>
</organism>
<dbReference type="AlphaFoldDB" id="A0A1I8C0L4"/>
<evidence type="ECO:0000256" key="1">
    <source>
        <dbReference type="SAM" id="SignalP"/>
    </source>
</evidence>
<accession>A0A1I8C0L4</accession>
<reference evidence="3" key="1">
    <citation type="submission" date="2016-11" db="UniProtKB">
        <authorList>
            <consortium name="WormBaseParasite"/>
        </authorList>
    </citation>
    <scope>IDENTIFICATION</scope>
</reference>
<dbReference type="WBParaSite" id="MhA1_Contig882.frz3.gene2">
    <property type="protein sequence ID" value="MhA1_Contig882.frz3.gene2"/>
    <property type="gene ID" value="MhA1_Contig882.frz3.gene2"/>
</dbReference>
<keyword evidence="2" id="KW-1185">Reference proteome</keyword>
<dbReference type="Proteomes" id="UP000095281">
    <property type="component" value="Unplaced"/>
</dbReference>
<evidence type="ECO:0000313" key="2">
    <source>
        <dbReference type="Proteomes" id="UP000095281"/>
    </source>
</evidence>
<sequence length="100" mass="11046">MLILNKKLFSFLLLIFLLNSDLIIVNCWQGICETQGLVDVGAGIEGTCDGIATFYQGRCCLPTTTTTIPTIPITTTIVTTTTKICLYNNGIFYMCERINL</sequence>
<feature type="chain" id="PRO_5009316356" evidence="1">
    <location>
        <begin position="28"/>
        <end position="100"/>
    </location>
</feature>
<feature type="signal peptide" evidence="1">
    <location>
        <begin position="1"/>
        <end position="27"/>
    </location>
</feature>
<keyword evidence="1" id="KW-0732">Signal</keyword>
<evidence type="ECO:0000313" key="3">
    <source>
        <dbReference type="WBParaSite" id="MhA1_Contig882.frz3.gene2"/>
    </source>
</evidence>
<name>A0A1I8C0L4_MELHA</name>
<protein>
    <submittedName>
        <fullName evidence="3">CC domain-containing protein</fullName>
    </submittedName>
</protein>